<dbReference type="PANTHER" id="PTHR43045">
    <property type="entry name" value="SHIKIMATE TRANSPORTER"/>
    <property type="match status" value="1"/>
</dbReference>
<keyword evidence="4 7" id="KW-0812">Transmembrane</keyword>
<dbReference type="EMBL" id="CP154795">
    <property type="protein sequence ID" value="XAN08328.1"/>
    <property type="molecule type" value="Genomic_DNA"/>
</dbReference>
<keyword evidence="6 7" id="KW-0472">Membrane</keyword>
<dbReference type="RefSeq" id="WP_425309784.1">
    <property type="nucleotide sequence ID" value="NZ_CP154795.1"/>
</dbReference>
<evidence type="ECO:0000256" key="7">
    <source>
        <dbReference type="SAM" id="Phobius"/>
    </source>
</evidence>
<proteinExistence type="predicted"/>
<feature type="domain" description="Major facilitator superfamily (MFS) profile" evidence="8">
    <location>
        <begin position="23"/>
        <end position="435"/>
    </location>
</feature>
<dbReference type="InterPro" id="IPR036259">
    <property type="entry name" value="MFS_trans_sf"/>
</dbReference>
<feature type="transmembrane region" description="Helical" evidence="7">
    <location>
        <begin position="252"/>
        <end position="276"/>
    </location>
</feature>
<evidence type="ECO:0000256" key="4">
    <source>
        <dbReference type="ARBA" id="ARBA00022692"/>
    </source>
</evidence>
<feature type="transmembrane region" description="Helical" evidence="7">
    <location>
        <begin position="383"/>
        <end position="404"/>
    </location>
</feature>
<evidence type="ECO:0000313" key="10">
    <source>
        <dbReference type="Proteomes" id="UP001442841"/>
    </source>
</evidence>
<reference evidence="9 10" key="1">
    <citation type="submission" date="2024-04" db="EMBL/GenBank/DDBJ databases">
        <title>Isolation of an actinomycete strain from pig manure.</title>
        <authorList>
            <person name="Gong T."/>
            <person name="Yu Z."/>
            <person name="An M."/>
            <person name="Wei C."/>
            <person name="Yang W."/>
            <person name="Liu L."/>
        </authorList>
    </citation>
    <scope>NUCLEOTIDE SEQUENCE [LARGE SCALE GENOMIC DNA]</scope>
    <source>
        <strain evidence="9 10">ZF39</strain>
    </source>
</reference>
<keyword evidence="5 7" id="KW-1133">Transmembrane helix</keyword>
<feature type="transmembrane region" description="Helical" evidence="7">
    <location>
        <begin position="410"/>
        <end position="430"/>
    </location>
</feature>
<evidence type="ECO:0000259" key="8">
    <source>
        <dbReference type="PROSITE" id="PS50850"/>
    </source>
</evidence>
<evidence type="ECO:0000256" key="2">
    <source>
        <dbReference type="ARBA" id="ARBA00022448"/>
    </source>
</evidence>
<feature type="transmembrane region" description="Helical" evidence="7">
    <location>
        <begin position="288"/>
        <end position="306"/>
    </location>
</feature>
<feature type="transmembrane region" description="Helical" evidence="7">
    <location>
        <begin position="199"/>
        <end position="216"/>
    </location>
</feature>
<dbReference type="Proteomes" id="UP001442841">
    <property type="component" value="Chromosome"/>
</dbReference>
<feature type="transmembrane region" description="Helical" evidence="7">
    <location>
        <begin position="343"/>
        <end position="362"/>
    </location>
</feature>
<gene>
    <name evidence="9" type="ORF">AADG42_13805</name>
</gene>
<dbReference type="CDD" id="cd17369">
    <property type="entry name" value="MFS_ShiA_like"/>
    <property type="match status" value="1"/>
</dbReference>
<evidence type="ECO:0000256" key="6">
    <source>
        <dbReference type="ARBA" id="ARBA00023136"/>
    </source>
</evidence>
<keyword evidence="3" id="KW-1003">Cell membrane</keyword>
<feature type="transmembrane region" description="Helical" evidence="7">
    <location>
        <begin position="161"/>
        <end position="187"/>
    </location>
</feature>
<feature type="transmembrane region" description="Helical" evidence="7">
    <location>
        <begin position="61"/>
        <end position="84"/>
    </location>
</feature>
<feature type="transmembrane region" description="Helical" evidence="7">
    <location>
        <begin position="96"/>
        <end position="114"/>
    </location>
</feature>
<evidence type="ECO:0000313" key="9">
    <source>
        <dbReference type="EMBL" id="XAN08328.1"/>
    </source>
</evidence>
<protein>
    <submittedName>
        <fullName evidence="9">MFS transporter</fullName>
    </submittedName>
</protein>
<keyword evidence="2" id="KW-0813">Transport</keyword>
<dbReference type="Pfam" id="PF07690">
    <property type="entry name" value="MFS_1"/>
    <property type="match status" value="1"/>
</dbReference>
<evidence type="ECO:0000256" key="3">
    <source>
        <dbReference type="ARBA" id="ARBA00022475"/>
    </source>
</evidence>
<feature type="transmembrane region" description="Helical" evidence="7">
    <location>
        <begin position="25"/>
        <end position="49"/>
    </location>
</feature>
<dbReference type="PANTHER" id="PTHR43045:SF1">
    <property type="entry name" value="SHIKIMATE TRANSPORTER"/>
    <property type="match status" value="1"/>
</dbReference>
<dbReference type="SUPFAM" id="SSF103473">
    <property type="entry name" value="MFS general substrate transporter"/>
    <property type="match status" value="1"/>
</dbReference>
<evidence type="ECO:0000256" key="5">
    <source>
        <dbReference type="ARBA" id="ARBA00022989"/>
    </source>
</evidence>
<evidence type="ECO:0000256" key="1">
    <source>
        <dbReference type="ARBA" id="ARBA00004651"/>
    </source>
</evidence>
<comment type="subcellular location">
    <subcellularLocation>
        <location evidence="1">Cell membrane</location>
        <topology evidence="1">Multi-pass membrane protein</topology>
    </subcellularLocation>
</comment>
<dbReference type="InterPro" id="IPR011701">
    <property type="entry name" value="MFS"/>
</dbReference>
<dbReference type="InterPro" id="IPR020846">
    <property type="entry name" value="MFS_dom"/>
</dbReference>
<feature type="transmembrane region" description="Helical" evidence="7">
    <location>
        <begin position="318"/>
        <end position="337"/>
    </location>
</feature>
<dbReference type="Gene3D" id="1.20.1250.20">
    <property type="entry name" value="MFS general substrate transporter like domains"/>
    <property type="match status" value="2"/>
</dbReference>
<organism evidence="9 10">
    <name type="scientific">Ammonicoccus fulvus</name>
    <dbReference type="NCBI Taxonomy" id="3138240"/>
    <lineage>
        <taxon>Bacteria</taxon>
        <taxon>Bacillati</taxon>
        <taxon>Actinomycetota</taxon>
        <taxon>Actinomycetes</taxon>
        <taxon>Propionibacteriales</taxon>
        <taxon>Propionibacteriaceae</taxon>
        <taxon>Ammonicoccus</taxon>
    </lineage>
</organism>
<sequence length="446" mass="47575">MTNIDTDIPEVKTPEQRRDSRRAKVASFLGTTVEFYDFLLYAFAAGLIFPRVFFAGMSPQLGTTLSFVILLTGYLARPIGGLVFGHFGDRFGRKNVLFVTLLLMGVVSVGIGLLPGYEAIGAVAPITLVMLRIVQGLAMGGEWGGATLMGMEHSEKKSRGVGASIAAMGGPAGAVLATVVLALFALMPEPQFFSWGWRIPFLMSAVVVLIGLYLRLRVTESPDFQKAIEAAQKAKDKALPIARVLKEFPLQVILGTFAGAGSLAIQGLLASFLVPYVVGAGVVPRQTALLMLAAGYVFQIGTIPLFAGLSDKFGRKPVLITTGIVSAALVFPMFWLFNSTNPWIVLVAFIFGCNILQSSMFGPIPAFLSEKFATEARYTGASLSYQLSSILGAGSIPLIANLIVGPDRNMTLLGLYVIFLFVLSIIAVALSRETAGPRANPDPRAA</sequence>
<name>A0ABZ3FU76_9ACTN</name>
<dbReference type="PROSITE" id="PS50850">
    <property type="entry name" value="MFS"/>
    <property type="match status" value="1"/>
</dbReference>
<keyword evidence="10" id="KW-1185">Reference proteome</keyword>
<accession>A0ABZ3FU76</accession>